<proteinExistence type="predicted"/>
<organism evidence="2 3">
    <name type="scientific">Pristionchus entomophagus</name>
    <dbReference type="NCBI Taxonomy" id="358040"/>
    <lineage>
        <taxon>Eukaryota</taxon>
        <taxon>Metazoa</taxon>
        <taxon>Ecdysozoa</taxon>
        <taxon>Nematoda</taxon>
        <taxon>Chromadorea</taxon>
        <taxon>Rhabditida</taxon>
        <taxon>Rhabditina</taxon>
        <taxon>Diplogasteromorpha</taxon>
        <taxon>Diplogasteroidea</taxon>
        <taxon>Neodiplogasteridae</taxon>
        <taxon>Pristionchus</taxon>
    </lineage>
</organism>
<dbReference type="Proteomes" id="UP001432027">
    <property type="component" value="Unassembled WGS sequence"/>
</dbReference>
<dbReference type="InterPro" id="IPR000884">
    <property type="entry name" value="TSP1_rpt"/>
</dbReference>
<dbReference type="EMBL" id="BTSX01000002">
    <property type="protein sequence ID" value="GMS84367.1"/>
    <property type="molecule type" value="Genomic_DNA"/>
</dbReference>
<dbReference type="Gene3D" id="2.20.100.10">
    <property type="entry name" value="Thrombospondin type-1 (TSP1) repeat"/>
    <property type="match status" value="1"/>
</dbReference>
<keyword evidence="1" id="KW-0732">Signal</keyword>
<dbReference type="Pfam" id="PF00090">
    <property type="entry name" value="TSP_1"/>
    <property type="match status" value="1"/>
</dbReference>
<protein>
    <submittedName>
        <fullName evidence="2">Uncharacterized protein</fullName>
    </submittedName>
</protein>
<keyword evidence="3" id="KW-1185">Reference proteome</keyword>
<dbReference type="InterPro" id="IPR036383">
    <property type="entry name" value="TSP1_rpt_sf"/>
</dbReference>
<reference evidence="2" key="1">
    <citation type="submission" date="2023-10" db="EMBL/GenBank/DDBJ databases">
        <title>Genome assembly of Pristionchus species.</title>
        <authorList>
            <person name="Yoshida K."/>
            <person name="Sommer R.J."/>
        </authorList>
    </citation>
    <scope>NUCLEOTIDE SEQUENCE</scope>
    <source>
        <strain evidence="2">RS0144</strain>
    </source>
</reference>
<dbReference type="AlphaFoldDB" id="A0AAV5SNM4"/>
<evidence type="ECO:0000313" key="3">
    <source>
        <dbReference type="Proteomes" id="UP001432027"/>
    </source>
</evidence>
<feature type="chain" id="PRO_5043966515" evidence="1">
    <location>
        <begin position="20"/>
        <end position="114"/>
    </location>
</feature>
<accession>A0AAV5SNM4</accession>
<dbReference type="PROSITE" id="PS50092">
    <property type="entry name" value="TSP1"/>
    <property type="match status" value="1"/>
</dbReference>
<gene>
    <name evidence="2" type="ORF">PENTCL1PPCAC_6542</name>
</gene>
<dbReference type="PANTHER" id="PTHR31507">
    <property type="entry name" value="PROTEIN CBG15923"/>
    <property type="match status" value="1"/>
</dbReference>
<dbReference type="SUPFAM" id="SSF82895">
    <property type="entry name" value="TSP-1 type 1 repeat"/>
    <property type="match status" value="1"/>
</dbReference>
<evidence type="ECO:0000256" key="1">
    <source>
        <dbReference type="SAM" id="SignalP"/>
    </source>
</evidence>
<feature type="non-terminal residue" evidence="2">
    <location>
        <position position="1"/>
    </location>
</feature>
<sequence>GMIVYSFMAILLFIPSYSTQSITTTTTLSPSCSEASWLDWSSWSTCSDSCGSCGIRTRTRVCLSSLSTCYCSGDGLGIEYCNLSVCRYPRQSCCNSMRVTTVNGQFACQTSTST</sequence>
<name>A0AAV5SNM4_9BILA</name>
<comment type="caution">
    <text evidence="2">The sequence shown here is derived from an EMBL/GenBank/DDBJ whole genome shotgun (WGS) entry which is preliminary data.</text>
</comment>
<feature type="signal peptide" evidence="1">
    <location>
        <begin position="1"/>
        <end position="19"/>
    </location>
</feature>
<dbReference type="SMART" id="SM00209">
    <property type="entry name" value="TSP1"/>
    <property type="match status" value="1"/>
</dbReference>
<evidence type="ECO:0000313" key="2">
    <source>
        <dbReference type="EMBL" id="GMS84367.1"/>
    </source>
</evidence>
<dbReference type="PANTHER" id="PTHR31507:SF11">
    <property type="entry name" value="THROMBOSPONDIN TYPE 1 DOMAIN PROTEIN"/>
    <property type="match status" value="1"/>
</dbReference>
<dbReference type="PRINTS" id="PR01705">
    <property type="entry name" value="TSP1REPEAT"/>
</dbReference>